<evidence type="ECO:0000256" key="1">
    <source>
        <dbReference type="SAM" id="MobiDB-lite"/>
    </source>
</evidence>
<feature type="compositionally biased region" description="Basic and acidic residues" evidence="1">
    <location>
        <begin position="513"/>
        <end position="533"/>
    </location>
</feature>
<gene>
    <name evidence="2" type="ORF">LIPSTDRAFT_109462</name>
</gene>
<proteinExistence type="predicted"/>
<feature type="region of interest" description="Disordered" evidence="1">
    <location>
        <begin position="513"/>
        <end position="567"/>
    </location>
</feature>
<dbReference type="InterPro" id="IPR029071">
    <property type="entry name" value="Ubiquitin-like_domsf"/>
</dbReference>
<sequence length="594" mass="65289">MSGAGAESASSSSNGAGLSAVPQPGRQSPVVPDAQIPGSLESASSSIAQPDTTGRLINLRISTPSSLPAAVTSTLGFKLPATTTVETIKRHIADRLQDALLFATGEPWTSTVYTPAIQNANEELLGDVKGDTIMRIIFQGRFLTDEMKLGDVVREINDVTFHMMLKQSIIDVLTIAYKQPTIPASAASIDRNIPPGVTASVPQQQPAWLFGTTATTAQTIPALPSPPPPLGTNIVLYQDPRAATPLISPYSSLPVVTNSGHLAILLSPQGISNFATAGISIREGNSAFVPGVQYSHDSSSFYQPVPAEGLDSSILAALLHSRTATDLHHQQPPQQQQRIHRQSLAERIRTTLSDLRNNAHRLRNTLALTWLFLRLVFFVGLSSGELGGTRFWTISAVAAVVFLWRANVLAILGREIGRRVLPNNNNNNHNNEGDENNEANGQIVHRRFGALGTIFLRPDEDETVPPDNANVRTRRRILRELERVVVVFLGTLVPAVYDTWHRHEVAREEARLQRQRQREREQQERDQEQRDDSMDVAVVENRPDENQADDNNNNDDRELDEQAAQDVDVDVEVLAVEGVEEQQLRHRNPHAHHV</sequence>
<feature type="compositionally biased region" description="Low complexity" evidence="1">
    <location>
        <begin position="1"/>
        <end position="20"/>
    </location>
</feature>
<evidence type="ECO:0008006" key="4">
    <source>
        <dbReference type="Google" id="ProtNLM"/>
    </source>
</evidence>
<dbReference type="AlphaFoldDB" id="A0A1E3QE04"/>
<name>A0A1E3QE04_LIPST</name>
<accession>A0A1E3QE04</accession>
<organism evidence="2 3">
    <name type="scientific">Lipomyces starkeyi NRRL Y-11557</name>
    <dbReference type="NCBI Taxonomy" id="675824"/>
    <lineage>
        <taxon>Eukaryota</taxon>
        <taxon>Fungi</taxon>
        <taxon>Dikarya</taxon>
        <taxon>Ascomycota</taxon>
        <taxon>Saccharomycotina</taxon>
        <taxon>Lipomycetes</taxon>
        <taxon>Lipomycetales</taxon>
        <taxon>Lipomycetaceae</taxon>
        <taxon>Lipomyces</taxon>
    </lineage>
</organism>
<dbReference type="SUPFAM" id="SSF54236">
    <property type="entry name" value="Ubiquitin-like"/>
    <property type="match status" value="1"/>
</dbReference>
<evidence type="ECO:0000313" key="3">
    <source>
        <dbReference type="Proteomes" id="UP000094385"/>
    </source>
</evidence>
<dbReference type="Proteomes" id="UP000094385">
    <property type="component" value="Unassembled WGS sequence"/>
</dbReference>
<dbReference type="Gene3D" id="3.10.20.90">
    <property type="entry name" value="Phosphatidylinositol 3-kinase Catalytic Subunit, Chain A, domain 1"/>
    <property type="match status" value="1"/>
</dbReference>
<feature type="region of interest" description="Disordered" evidence="1">
    <location>
        <begin position="1"/>
        <end position="48"/>
    </location>
</feature>
<feature type="compositionally biased region" description="Acidic residues" evidence="1">
    <location>
        <begin position="557"/>
        <end position="567"/>
    </location>
</feature>
<reference evidence="2 3" key="1">
    <citation type="journal article" date="2016" name="Proc. Natl. Acad. Sci. U.S.A.">
        <title>Comparative genomics of biotechnologically important yeasts.</title>
        <authorList>
            <person name="Riley R."/>
            <person name="Haridas S."/>
            <person name="Wolfe K.H."/>
            <person name="Lopes M.R."/>
            <person name="Hittinger C.T."/>
            <person name="Goeker M."/>
            <person name="Salamov A.A."/>
            <person name="Wisecaver J.H."/>
            <person name="Long T.M."/>
            <person name="Calvey C.H."/>
            <person name="Aerts A.L."/>
            <person name="Barry K.W."/>
            <person name="Choi C."/>
            <person name="Clum A."/>
            <person name="Coughlan A.Y."/>
            <person name="Deshpande S."/>
            <person name="Douglass A.P."/>
            <person name="Hanson S.J."/>
            <person name="Klenk H.-P."/>
            <person name="LaButti K.M."/>
            <person name="Lapidus A."/>
            <person name="Lindquist E.A."/>
            <person name="Lipzen A.M."/>
            <person name="Meier-Kolthoff J.P."/>
            <person name="Ohm R.A."/>
            <person name="Otillar R.P."/>
            <person name="Pangilinan J.L."/>
            <person name="Peng Y."/>
            <person name="Rokas A."/>
            <person name="Rosa C.A."/>
            <person name="Scheuner C."/>
            <person name="Sibirny A.A."/>
            <person name="Slot J.C."/>
            <person name="Stielow J.B."/>
            <person name="Sun H."/>
            <person name="Kurtzman C.P."/>
            <person name="Blackwell M."/>
            <person name="Grigoriev I.V."/>
            <person name="Jeffries T.W."/>
        </authorList>
    </citation>
    <scope>NUCLEOTIDE SEQUENCE [LARGE SCALE GENOMIC DNA]</scope>
    <source>
        <strain evidence="2 3">NRRL Y-11557</strain>
    </source>
</reference>
<evidence type="ECO:0000313" key="2">
    <source>
        <dbReference type="EMBL" id="ODQ75828.1"/>
    </source>
</evidence>
<dbReference type="EMBL" id="KV454290">
    <property type="protein sequence ID" value="ODQ75828.1"/>
    <property type="molecule type" value="Genomic_DNA"/>
</dbReference>
<keyword evidence="3" id="KW-1185">Reference proteome</keyword>
<dbReference type="OrthoDB" id="10390089at2759"/>
<protein>
    <recommendedName>
        <fullName evidence="4">Ubiquitin-like domain-containing protein</fullName>
    </recommendedName>
</protein>